<dbReference type="Proteomes" id="UP000036700">
    <property type="component" value="Chromosome"/>
</dbReference>
<gene>
    <name evidence="7" type="ORF">ABW99_09395</name>
</gene>
<reference evidence="8" key="1">
    <citation type="submission" date="2015-06" db="EMBL/GenBank/DDBJ databases">
        <authorList>
            <person name="Lim Y.L."/>
            <person name="Ee R."/>
            <person name="Yong D."/>
            <person name="How K.Y."/>
            <person name="Yin W.F."/>
            <person name="Chan K.G."/>
        </authorList>
    </citation>
    <scope>NUCLEOTIDE SEQUENCE [LARGE SCALE GENOMIC DNA]</scope>
    <source>
        <strain evidence="8">DSM 25325</strain>
    </source>
</reference>
<dbReference type="PRINTS" id="PR00455">
    <property type="entry name" value="HTHTETR"/>
</dbReference>
<evidence type="ECO:0000256" key="4">
    <source>
        <dbReference type="PROSITE-ProRule" id="PRU00335"/>
    </source>
</evidence>
<feature type="DNA-binding region" description="H-T-H motif" evidence="4">
    <location>
        <begin position="47"/>
        <end position="66"/>
    </location>
</feature>
<proteinExistence type="predicted"/>
<sequence>MNTVIKKEASRPRPARRTQEQRSDTTRQQIIQSALTLLREKGVRGANLQEIARGAQVTLGALQHHFPNRQILMERLIDEVMSPLSDQGAVWPSASLPLAQRASAFVRTAWQTMYGIPSYVAAWSLFFGCKASPELFERINANRVRADPEFFRRFLEHFPEIAAYHPNPEQFGGFVFASLRGMGIFNLFPISKKEIDGQLNILVQVIVQAGTTGLGSRSQKQKKDTGRR</sequence>
<evidence type="ECO:0000256" key="5">
    <source>
        <dbReference type="SAM" id="MobiDB-lite"/>
    </source>
</evidence>
<dbReference type="AlphaFoldDB" id="A0A0G3ESW9"/>
<evidence type="ECO:0000313" key="8">
    <source>
        <dbReference type="Proteomes" id="UP000036700"/>
    </source>
</evidence>
<dbReference type="Gene3D" id="1.10.357.10">
    <property type="entry name" value="Tetracycline Repressor, domain 2"/>
    <property type="match status" value="1"/>
</dbReference>
<name>A0A0G3ESW9_9BURK</name>
<dbReference type="PANTHER" id="PTHR30055:SF234">
    <property type="entry name" value="HTH-TYPE TRANSCRIPTIONAL REGULATOR BETI"/>
    <property type="match status" value="1"/>
</dbReference>
<dbReference type="RefSeq" id="WP_047214223.1">
    <property type="nucleotide sequence ID" value="NZ_CP011568.3"/>
</dbReference>
<dbReference type="SUPFAM" id="SSF46689">
    <property type="entry name" value="Homeodomain-like"/>
    <property type="match status" value="1"/>
</dbReference>
<protein>
    <submittedName>
        <fullName evidence="7">TetR family transcriptional regulator</fullName>
    </submittedName>
</protein>
<dbReference type="Pfam" id="PF00440">
    <property type="entry name" value="TetR_N"/>
    <property type="match status" value="1"/>
</dbReference>
<keyword evidence="2 4" id="KW-0238">DNA-binding</keyword>
<evidence type="ECO:0000313" key="7">
    <source>
        <dbReference type="EMBL" id="AKJ68397.1"/>
    </source>
</evidence>
<organism evidence="7 8">
    <name type="scientific">Pandoraea thiooxydans</name>
    <dbReference type="NCBI Taxonomy" id="445709"/>
    <lineage>
        <taxon>Bacteria</taxon>
        <taxon>Pseudomonadati</taxon>
        <taxon>Pseudomonadota</taxon>
        <taxon>Betaproteobacteria</taxon>
        <taxon>Burkholderiales</taxon>
        <taxon>Burkholderiaceae</taxon>
        <taxon>Pandoraea</taxon>
    </lineage>
</organism>
<dbReference type="InterPro" id="IPR009057">
    <property type="entry name" value="Homeodomain-like_sf"/>
</dbReference>
<dbReference type="OrthoDB" id="5816932at2"/>
<dbReference type="PROSITE" id="PS50977">
    <property type="entry name" value="HTH_TETR_2"/>
    <property type="match status" value="1"/>
</dbReference>
<evidence type="ECO:0000256" key="2">
    <source>
        <dbReference type="ARBA" id="ARBA00023125"/>
    </source>
</evidence>
<keyword evidence="8" id="KW-1185">Reference proteome</keyword>
<feature type="domain" description="HTH tetR-type" evidence="6">
    <location>
        <begin position="24"/>
        <end position="84"/>
    </location>
</feature>
<evidence type="ECO:0000256" key="3">
    <source>
        <dbReference type="ARBA" id="ARBA00023163"/>
    </source>
</evidence>
<dbReference type="InterPro" id="IPR001647">
    <property type="entry name" value="HTH_TetR"/>
</dbReference>
<dbReference type="GO" id="GO:0003700">
    <property type="term" value="F:DNA-binding transcription factor activity"/>
    <property type="evidence" value="ECO:0007669"/>
    <property type="project" value="TreeGrafter"/>
</dbReference>
<dbReference type="EMBL" id="CP011568">
    <property type="protein sequence ID" value="AKJ68397.1"/>
    <property type="molecule type" value="Genomic_DNA"/>
</dbReference>
<dbReference type="GO" id="GO:0000976">
    <property type="term" value="F:transcription cis-regulatory region binding"/>
    <property type="evidence" value="ECO:0007669"/>
    <property type="project" value="TreeGrafter"/>
</dbReference>
<evidence type="ECO:0000259" key="6">
    <source>
        <dbReference type="PROSITE" id="PS50977"/>
    </source>
</evidence>
<dbReference type="PANTHER" id="PTHR30055">
    <property type="entry name" value="HTH-TYPE TRANSCRIPTIONAL REGULATOR RUTR"/>
    <property type="match status" value="1"/>
</dbReference>
<feature type="compositionally biased region" description="Basic and acidic residues" evidence="5">
    <location>
        <begin position="1"/>
        <end position="25"/>
    </location>
</feature>
<dbReference type="PATRIC" id="fig|445709.3.peg.2007"/>
<feature type="region of interest" description="Disordered" evidence="5">
    <location>
        <begin position="1"/>
        <end position="26"/>
    </location>
</feature>
<dbReference type="InterPro" id="IPR050109">
    <property type="entry name" value="HTH-type_TetR-like_transc_reg"/>
</dbReference>
<accession>A0A0G3ESW9</accession>
<keyword evidence="1" id="KW-0805">Transcription regulation</keyword>
<evidence type="ECO:0000256" key="1">
    <source>
        <dbReference type="ARBA" id="ARBA00023015"/>
    </source>
</evidence>
<dbReference type="KEGG" id="ptx:ABW99_09395"/>
<keyword evidence="3" id="KW-0804">Transcription</keyword>